<evidence type="ECO:0000313" key="2">
    <source>
        <dbReference type="EMBL" id="GMN28801.1"/>
    </source>
</evidence>
<gene>
    <name evidence="2" type="ORF">TIFTF001_002188</name>
</gene>
<dbReference type="AlphaFoldDB" id="A0AA87ZKZ2"/>
<name>A0AA87ZKZ2_FICCA</name>
<comment type="caution">
    <text evidence="2">The sequence shown here is derived from an EMBL/GenBank/DDBJ whole genome shotgun (WGS) entry which is preliminary data.</text>
</comment>
<dbReference type="InterPro" id="IPR004320">
    <property type="entry name" value="BPS1_pln"/>
</dbReference>
<organism evidence="2 3">
    <name type="scientific">Ficus carica</name>
    <name type="common">Common fig</name>
    <dbReference type="NCBI Taxonomy" id="3494"/>
    <lineage>
        <taxon>Eukaryota</taxon>
        <taxon>Viridiplantae</taxon>
        <taxon>Streptophyta</taxon>
        <taxon>Embryophyta</taxon>
        <taxon>Tracheophyta</taxon>
        <taxon>Spermatophyta</taxon>
        <taxon>Magnoliopsida</taxon>
        <taxon>eudicotyledons</taxon>
        <taxon>Gunneridae</taxon>
        <taxon>Pentapetalae</taxon>
        <taxon>rosids</taxon>
        <taxon>fabids</taxon>
        <taxon>Rosales</taxon>
        <taxon>Moraceae</taxon>
        <taxon>Ficeae</taxon>
        <taxon>Ficus</taxon>
    </lineage>
</organism>
<keyword evidence="3" id="KW-1185">Reference proteome</keyword>
<reference evidence="2" key="1">
    <citation type="submission" date="2023-07" db="EMBL/GenBank/DDBJ databases">
        <title>draft genome sequence of fig (Ficus carica).</title>
        <authorList>
            <person name="Takahashi T."/>
            <person name="Nishimura K."/>
        </authorList>
    </citation>
    <scope>NUCLEOTIDE SEQUENCE</scope>
</reference>
<dbReference type="Proteomes" id="UP001187192">
    <property type="component" value="Unassembled WGS sequence"/>
</dbReference>
<sequence>MATKQHVRSISLPARSHPSTARVEEQLNKLKSMEANYSSAPFSSDSLSLCLSGLGALYECADDLLNMGSTKQVLSQKRHEKCVDELVEGPVRLLDVCGTTRDVLMQINEHVQALQSALRRRKGDFSTLENSITSYTCFRKKMKKDVKKLANKFDSSLFSISLPQDDHNNDHFYAVIRVLRQVWAVNISIFRSLLGFLTFSSGSKSKSKSNIRKWSLAAKLIMYKGVVACEERLVCVNELESVDGALICSIATKLGDDIDKGYLQYN</sequence>
<proteinExistence type="predicted"/>
<dbReference type="GO" id="GO:0048364">
    <property type="term" value="P:root development"/>
    <property type="evidence" value="ECO:0007669"/>
    <property type="project" value="InterPro"/>
</dbReference>
<dbReference type="Pfam" id="PF03087">
    <property type="entry name" value="BPS1"/>
    <property type="match status" value="1"/>
</dbReference>
<feature type="region of interest" description="Disordered" evidence="1">
    <location>
        <begin position="1"/>
        <end position="22"/>
    </location>
</feature>
<dbReference type="GO" id="GO:0048367">
    <property type="term" value="P:shoot system development"/>
    <property type="evidence" value="ECO:0007669"/>
    <property type="project" value="InterPro"/>
</dbReference>
<protein>
    <submittedName>
        <fullName evidence="2">Uncharacterized protein</fullName>
    </submittedName>
</protein>
<evidence type="ECO:0000256" key="1">
    <source>
        <dbReference type="SAM" id="MobiDB-lite"/>
    </source>
</evidence>
<dbReference type="PANTHER" id="PTHR33070">
    <property type="entry name" value="OS06G0725500 PROTEIN"/>
    <property type="match status" value="1"/>
</dbReference>
<accession>A0AA87ZKZ2</accession>
<dbReference type="PANTHER" id="PTHR33070:SF109">
    <property type="entry name" value="DOMAIN PROTEIN, PUTATIVE (DUF241)-RELATED"/>
    <property type="match status" value="1"/>
</dbReference>
<evidence type="ECO:0000313" key="3">
    <source>
        <dbReference type="Proteomes" id="UP001187192"/>
    </source>
</evidence>
<dbReference type="EMBL" id="BTGU01000002">
    <property type="protein sequence ID" value="GMN28801.1"/>
    <property type="molecule type" value="Genomic_DNA"/>
</dbReference>